<evidence type="ECO:0000256" key="2">
    <source>
        <dbReference type="ARBA" id="ARBA00007459"/>
    </source>
</evidence>
<dbReference type="Pfam" id="PF05182">
    <property type="entry name" value="Fip1"/>
    <property type="match status" value="1"/>
</dbReference>
<keyword evidence="4" id="KW-0597">Phosphoprotein</keyword>
<feature type="compositionally biased region" description="Basic and acidic residues" evidence="8">
    <location>
        <begin position="1"/>
        <end position="10"/>
    </location>
</feature>
<evidence type="ECO:0000256" key="6">
    <source>
        <dbReference type="ARBA" id="ARBA00023242"/>
    </source>
</evidence>
<evidence type="ECO:0000313" key="10">
    <source>
        <dbReference type="Proteomes" id="UP000504640"/>
    </source>
</evidence>
<evidence type="ECO:0000313" key="11">
    <source>
        <dbReference type="RefSeq" id="XP_032130107.1"/>
    </source>
</evidence>
<evidence type="ECO:0000259" key="9">
    <source>
        <dbReference type="Pfam" id="PF05182"/>
    </source>
</evidence>
<dbReference type="GO" id="GO:0006397">
    <property type="term" value="P:mRNA processing"/>
    <property type="evidence" value="ECO:0007669"/>
    <property type="project" value="UniProtKB-KW"/>
</dbReference>
<accession>A0A6J3HJG8</accession>
<evidence type="ECO:0000256" key="8">
    <source>
        <dbReference type="SAM" id="MobiDB-lite"/>
    </source>
</evidence>
<keyword evidence="5" id="KW-0507">mRNA processing</keyword>
<comment type="similarity">
    <text evidence="2">Belongs to the FIP1 family.</text>
</comment>
<reference evidence="11" key="1">
    <citation type="submission" date="2025-08" db="UniProtKB">
        <authorList>
            <consortium name="RefSeq"/>
        </authorList>
    </citation>
    <scope>IDENTIFICATION</scope>
    <source>
        <tissue evidence="11">Blood</tissue>
    </source>
</reference>
<feature type="compositionally biased region" description="Acidic residues" evidence="8">
    <location>
        <begin position="44"/>
        <end position="55"/>
    </location>
</feature>
<dbReference type="AlphaFoldDB" id="A0A6J3HJG8"/>
<proteinExistence type="inferred from homology"/>
<feature type="compositionally biased region" description="Pro residues" evidence="8">
    <location>
        <begin position="302"/>
        <end position="354"/>
    </location>
</feature>
<feature type="compositionally biased region" description="Acidic residues" evidence="8">
    <location>
        <begin position="81"/>
        <end position="95"/>
    </location>
</feature>
<protein>
    <recommendedName>
        <fullName evidence="3">Pre-mRNA 3'-end-processing factor FIP1</fullName>
    </recommendedName>
    <alternativeName>
        <fullName evidence="7">FIP1-like 1 protein</fullName>
    </alternativeName>
</protein>
<feature type="region of interest" description="Disordered" evidence="8">
    <location>
        <begin position="213"/>
        <end position="248"/>
    </location>
</feature>
<evidence type="ECO:0000256" key="3">
    <source>
        <dbReference type="ARBA" id="ARBA00017456"/>
    </source>
</evidence>
<gene>
    <name evidence="11" type="primary">FIP1L1</name>
</gene>
<feature type="region of interest" description="Disordered" evidence="8">
    <location>
        <begin position="302"/>
        <end position="372"/>
    </location>
</feature>
<dbReference type="PANTHER" id="PTHR13484:SF9">
    <property type="entry name" value="PRE-MRNA 3'-END-PROCESSING FACTOR FIP1"/>
    <property type="match status" value="1"/>
</dbReference>
<dbReference type="RefSeq" id="XP_032130107.1">
    <property type="nucleotide sequence ID" value="XM_032274216.1"/>
</dbReference>
<name>A0A6J3HJG8_SAPAP</name>
<feature type="region of interest" description="Disordered" evidence="8">
    <location>
        <begin position="1"/>
        <end position="96"/>
    </location>
</feature>
<comment type="subcellular location">
    <subcellularLocation>
        <location evidence="1">Nucleus</location>
    </subcellularLocation>
</comment>
<evidence type="ECO:0000256" key="4">
    <source>
        <dbReference type="ARBA" id="ARBA00022553"/>
    </source>
</evidence>
<dbReference type="GO" id="GO:0005847">
    <property type="term" value="C:mRNA cleavage and polyadenylation specificity factor complex"/>
    <property type="evidence" value="ECO:0007669"/>
    <property type="project" value="TreeGrafter"/>
</dbReference>
<dbReference type="CTD" id="81608"/>
<organism evidence="10 11">
    <name type="scientific">Sapajus apella</name>
    <name type="common">Brown-capped capuchin</name>
    <name type="synonym">Cebus apella</name>
    <dbReference type="NCBI Taxonomy" id="9515"/>
    <lineage>
        <taxon>Eukaryota</taxon>
        <taxon>Metazoa</taxon>
        <taxon>Chordata</taxon>
        <taxon>Craniata</taxon>
        <taxon>Vertebrata</taxon>
        <taxon>Euteleostomi</taxon>
        <taxon>Mammalia</taxon>
        <taxon>Eutheria</taxon>
        <taxon>Euarchontoglires</taxon>
        <taxon>Primates</taxon>
        <taxon>Haplorrhini</taxon>
        <taxon>Platyrrhini</taxon>
        <taxon>Cebidae</taxon>
        <taxon>Cebinae</taxon>
        <taxon>Sapajus</taxon>
    </lineage>
</organism>
<dbReference type="Proteomes" id="UP000504640">
    <property type="component" value="Unplaced"/>
</dbReference>
<keyword evidence="10" id="KW-1185">Reference proteome</keyword>
<dbReference type="PANTHER" id="PTHR13484">
    <property type="entry name" value="FIP1-LIKE 1 PROTEIN"/>
    <property type="match status" value="1"/>
</dbReference>
<dbReference type="InterPro" id="IPR007854">
    <property type="entry name" value="Fip1_dom"/>
</dbReference>
<keyword evidence="6" id="KW-0539">Nucleus</keyword>
<feature type="domain" description="Pre-mRNA polyadenylation factor Fip1" evidence="9">
    <location>
        <begin position="154"/>
        <end position="196"/>
    </location>
</feature>
<dbReference type="GeneID" id="116548731"/>
<evidence type="ECO:0000256" key="1">
    <source>
        <dbReference type="ARBA" id="ARBA00004123"/>
    </source>
</evidence>
<evidence type="ECO:0000256" key="5">
    <source>
        <dbReference type="ARBA" id="ARBA00022664"/>
    </source>
</evidence>
<sequence>MSAGEVERLVSELSGGTGGDEEEEWLYGGPWDVHVHSDLAKDLDENEVERPEEENASANPPSGIEDETAENGVPKPKVTETEDDSDSDSDDDEDDVHVTIGDIKTGAPQYGSYGTAPVNLNIKTGGRVYGTTGTKVKGVDLDAPGSINGVPLLEVDLDSFEDKPWRKPGADLSDYFNYGFNEDTWKAYCEKQKRIRMGLEVIPVTSTTNKITVQQGRTGNSEKETALPSTKAEFTSPPSLFKTGLPPSRRLPGAIDVIGQTITISRVEGRRRANENSNIQVLSERSATEVDNNFSKPPPFFPPGAPPTHLPPPPFLPPPPTVSTAPPLIPPPGIPITVPPPGFPPPPGAPPPSLIPTIESGHSSGYDSRSARAFPYGNVMKNATDTGSMQKEVMSVTEQVERKKNDIGKDDTGRKRKPDISLLEVTVDVAMKVKKEIVTGDTNTKNLKEAKKEKKLAVSLPLNRRAPKLHLQNRRGFGLLCLLVPEVDTINLVIFLDNV</sequence>
<dbReference type="InterPro" id="IPR051187">
    <property type="entry name" value="Pre-mRNA_3'-end_processing_reg"/>
</dbReference>
<evidence type="ECO:0000256" key="7">
    <source>
        <dbReference type="ARBA" id="ARBA00031816"/>
    </source>
</evidence>
<feature type="compositionally biased region" description="Basic and acidic residues" evidence="8">
    <location>
        <begin position="33"/>
        <end position="43"/>
    </location>
</feature>